<evidence type="ECO:0000259" key="6">
    <source>
        <dbReference type="SMART" id="SM00387"/>
    </source>
</evidence>
<dbReference type="Gene3D" id="3.30.565.10">
    <property type="entry name" value="Histidine kinase-like ATPase, C-terminal domain"/>
    <property type="match status" value="1"/>
</dbReference>
<name>A0ABR4XM43_9PORP</name>
<gene>
    <name evidence="7" type="ORF">HQ43_08190</name>
</gene>
<dbReference type="CDD" id="cd16927">
    <property type="entry name" value="HATPase_Hsp90-like"/>
    <property type="match status" value="1"/>
</dbReference>
<dbReference type="InterPro" id="IPR003594">
    <property type="entry name" value="HATPase_dom"/>
</dbReference>
<dbReference type="PANTHER" id="PTHR11528">
    <property type="entry name" value="HEAT SHOCK PROTEIN 90 FAMILY MEMBER"/>
    <property type="match status" value="1"/>
</dbReference>
<protein>
    <submittedName>
        <fullName evidence="7">Molecular chaperone Hsp90</fullName>
    </submittedName>
</protein>
<evidence type="ECO:0000256" key="5">
    <source>
        <dbReference type="SAM" id="Coils"/>
    </source>
</evidence>
<sequence length="689" mass="79049">MSTKQGNIGVTSENIFPIIKKFLYSDHEIFLRELVSNAVDATQKLKTLSAKNEYKGELGDLTIRLRIEDDKLIISDSGIGMTAEEIEKYINQIAISGAEEFMEKYKDDTAAIIGHFGLGFYSSFMVASKVEIDTLSYNEGAEPVLWSCTGTPSFEMQKGTRTTRGTDIILYIDEENKEFLNPDKIKALLKKYCHFLPVQIAFGYEQEWKDGKYVDTDKELIINTTEPAWTKKPADLKDEDYLSFYNELYPSAGFGGMDEPLFWIHLNIDYPFNLTGILYFPRIKDNIDLSKHKIQLYSNQVFVTENVEGIVPDYLNILHGVLDSPDIPLNVSRSYLQSDRNVKKISSYITRKVADKLDELFKDNRPSYEEKWSALELFVKYGMLTEEKFYDRAKKFFLLKNSEEKLYTEEEYRNLISSVQTDKDGKLVLLYSTNIEEQYSAVKEATDKGYDVLLLDGRLDMPLVSMLEQKWENVRFARVDSDAITNLIPKEENKKEVEKELFAGLNGLFAGAVPKANGKNFHIIPSHMGSDARPITIVRNEFMRRMKDMSQFQQGMNFYGDLPDSFELLVNVDHPIVKKVWEDFNATHAEEAKRLNGELKGFEARRDVLTQQLSTDKTEEEKKTLEADLEETKKQLSDIEQQRQGLFEKYGSQDKIISQLIDLALLANGLLNGKQLDSFISRSLEIVGK</sequence>
<dbReference type="InterPro" id="IPR020568">
    <property type="entry name" value="Ribosomal_Su5_D2-typ_SF"/>
</dbReference>
<dbReference type="SUPFAM" id="SSF55874">
    <property type="entry name" value="ATPase domain of HSP90 chaperone/DNA topoisomerase II/histidine kinase"/>
    <property type="match status" value="1"/>
</dbReference>
<dbReference type="InterPro" id="IPR020575">
    <property type="entry name" value="Hsp90_N"/>
</dbReference>
<dbReference type="Proteomes" id="UP000030101">
    <property type="component" value="Unassembled WGS sequence"/>
</dbReference>
<dbReference type="InterPro" id="IPR001404">
    <property type="entry name" value="Hsp90_fam"/>
</dbReference>
<dbReference type="Gene3D" id="3.40.50.11260">
    <property type="match status" value="1"/>
</dbReference>
<dbReference type="PRINTS" id="PR00775">
    <property type="entry name" value="HEATSHOCK90"/>
</dbReference>
<keyword evidence="2" id="KW-0547">Nucleotide-binding</keyword>
<proteinExistence type="inferred from homology"/>
<evidence type="ECO:0000313" key="8">
    <source>
        <dbReference type="Proteomes" id="UP000030101"/>
    </source>
</evidence>
<keyword evidence="4" id="KW-0143">Chaperone</keyword>
<evidence type="ECO:0000256" key="1">
    <source>
        <dbReference type="ARBA" id="ARBA00008239"/>
    </source>
</evidence>
<dbReference type="Pfam" id="PF00183">
    <property type="entry name" value="HSP90"/>
    <property type="match status" value="1"/>
</dbReference>
<dbReference type="SMART" id="SM00387">
    <property type="entry name" value="HATPase_c"/>
    <property type="match status" value="1"/>
</dbReference>
<dbReference type="SUPFAM" id="SSF54211">
    <property type="entry name" value="Ribosomal protein S5 domain 2-like"/>
    <property type="match status" value="1"/>
</dbReference>
<dbReference type="InterPro" id="IPR036890">
    <property type="entry name" value="HATPase_C_sf"/>
</dbReference>
<feature type="domain" description="Histidine kinase/HSP90-like ATPase" evidence="6">
    <location>
        <begin position="26"/>
        <end position="176"/>
    </location>
</feature>
<feature type="coiled-coil region" evidence="5">
    <location>
        <begin position="585"/>
        <end position="649"/>
    </location>
</feature>
<keyword evidence="5" id="KW-0175">Coiled coil</keyword>
<dbReference type="Gene3D" id="3.30.230.80">
    <property type="match status" value="1"/>
</dbReference>
<dbReference type="NCBIfam" id="NF003555">
    <property type="entry name" value="PRK05218.1"/>
    <property type="match status" value="1"/>
</dbReference>
<dbReference type="PIRSF" id="PIRSF002583">
    <property type="entry name" value="Hsp90"/>
    <property type="match status" value="1"/>
</dbReference>
<dbReference type="PROSITE" id="PS00298">
    <property type="entry name" value="HSP90"/>
    <property type="match status" value="1"/>
</dbReference>
<dbReference type="Pfam" id="PF13589">
    <property type="entry name" value="HATPase_c_3"/>
    <property type="match status" value="1"/>
</dbReference>
<dbReference type="InterPro" id="IPR019805">
    <property type="entry name" value="Heat_shock_protein_90_CS"/>
</dbReference>
<evidence type="ECO:0000256" key="2">
    <source>
        <dbReference type="ARBA" id="ARBA00022741"/>
    </source>
</evidence>
<organism evidence="7 8">
    <name type="scientific">Porphyromonas canoris</name>
    <dbReference type="NCBI Taxonomy" id="36875"/>
    <lineage>
        <taxon>Bacteria</taxon>
        <taxon>Pseudomonadati</taxon>
        <taxon>Bacteroidota</taxon>
        <taxon>Bacteroidia</taxon>
        <taxon>Bacteroidales</taxon>
        <taxon>Porphyromonadaceae</taxon>
        <taxon>Porphyromonas</taxon>
    </lineage>
</organism>
<evidence type="ECO:0000256" key="4">
    <source>
        <dbReference type="ARBA" id="ARBA00023186"/>
    </source>
</evidence>
<keyword evidence="8" id="KW-1185">Reference proteome</keyword>
<comment type="similarity">
    <text evidence="1">Belongs to the heat shock protein 90 family.</text>
</comment>
<comment type="caution">
    <text evidence="7">The sequence shown here is derived from an EMBL/GenBank/DDBJ whole genome shotgun (WGS) entry which is preliminary data.</text>
</comment>
<dbReference type="EMBL" id="JQZV01000013">
    <property type="protein sequence ID" value="KGN92015.1"/>
    <property type="molecule type" value="Genomic_DNA"/>
</dbReference>
<reference evidence="7 8" key="1">
    <citation type="submission" date="2014-08" db="EMBL/GenBank/DDBJ databases">
        <title>Porphyromonas canoris strain:OH2762 Genome sequencing.</title>
        <authorList>
            <person name="Wallis C."/>
            <person name="Deusch O."/>
            <person name="O'Flynn C."/>
            <person name="Davis I."/>
            <person name="Jospin G."/>
            <person name="Darling A.E."/>
            <person name="Coil D.A."/>
            <person name="Alexiev A."/>
            <person name="Horsfall A."/>
            <person name="Kirkwood N."/>
            <person name="Harris S."/>
            <person name="Eisen J.A."/>
        </authorList>
    </citation>
    <scope>NUCLEOTIDE SEQUENCE [LARGE SCALE GENOMIC DNA]</scope>
    <source>
        <strain evidence="8">COT-108 OH2762</strain>
    </source>
</reference>
<accession>A0ABR4XM43</accession>
<dbReference type="RefSeq" id="WP_036791822.1">
    <property type="nucleotide sequence ID" value="NZ_JQZV01000013.1"/>
</dbReference>
<keyword evidence="3" id="KW-0067">ATP-binding</keyword>
<evidence type="ECO:0000256" key="3">
    <source>
        <dbReference type="ARBA" id="ARBA00022840"/>
    </source>
</evidence>
<evidence type="ECO:0000313" key="7">
    <source>
        <dbReference type="EMBL" id="KGN92015.1"/>
    </source>
</evidence>